<comment type="caution">
    <text evidence="1">The sequence shown here is derived from an EMBL/GenBank/DDBJ whole genome shotgun (WGS) entry which is preliminary data.</text>
</comment>
<dbReference type="Proteomes" id="UP001600941">
    <property type="component" value="Unassembled WGS sequence"/>
</dbReference>
<accession>A0ABQ0BWF9</accession>
<proteinExistence type="predicted"/>
<name>A0ABQ0BWF9_9FIRM</name>
<keyword evidence="2" id="KW-1185">Reference proteome</keyword>
<evidence type="ECO:0000313" key="2">
    <source>
        <dbReference type="Proteomes" id="UP001600941"/>
    </source>
</evidence>
<evidence type="ECO:0000313" key="1">
    <source>
        <dbReference type="EMBL" id="GAA6500854.1"/>
    </source>
</evidence>
<dbReference type="RefSeq" id="WP_033140515.1">
    <property type="nucleotide sequence ID" value="NZ_AP031413.1"/>
</dbReference>
<reference evidence="1 2" key="1">
    <citation type="submission" date="2024-04" db="EMBL/GenBank/DDBJ databases">
        <title>Defined microbial consortia suppress multidrug-resistant proinflammatory Enterobacteriaceae via ecological control.</title>
        <authorList>
            <person name="Furuichi M."/>
            <person name="Kawaguchi T."/>
            <person name="Pust M."/>
            <person name="Yasuma K."/>
            <person name="Plichta D."/>
            <person name="Hasegawa N."/>
            <person name="Ohya T."/>
            <person name="Bhattarai S."/>
            <person name="Sasajima S."/>
            <person name="Aoto Y."/>
            <person name="Tuganbaev T."/>
            <person name="Yaginuma M."/>
            <person name="Ueda M."/>
            <person name="Okahashi N."/>
            <person name="Amafuji K."/>
            <person name="Kiridooshi Y."/>
            <person name="Sugita K."/>
            <person name="Strazar M."/>
            <person name="Skelly A."/>
            <person name="Suda W."/>
            <person name="Hattori M."/>
            <person name="Nakamoto N."/>
            <person name="Caballero S."/>
            <person name="Norman J."/>
            <person name="Olle B."/>
            <person name="Tanoue T."/>
            <person name="Arita M."/>
            <person name="Bucci V."/>
            <person name="Atarashi K."/>
            <person name="Xavier R."/>
            <person name="Honda K."/>
        </authorList>
    </citation>
    <scope>NUCLEOTIDE SEQUENCE [LARGE SCALE GENOMIC DNA]</scope>
    <source>
        <strain evidence="2">k34-0107-D12</strain>
    </source>
</reference>
<organism evidence="1 2">
    <name type="scientific">Blautia parvula</name>
    <dbReference type="NCBI Taxonomy" id="2877527"/>
    <lineage>
        <taxon>Bacteria</taxon>
        <taxon>Bacillati</taxon>
        <taxon>Bacillota</taxon>
        <taxon>Clostridia</taxon>
        <taxon>Lachnospirales</taxon>
        <taxon>Lachnospiraceae</taxon>
        <taxon>Blautia</taxon>
    </lineage>
</organism>
<sequence>MNLIFRKNFKNAVERVLHVPHNYTGGILEMTFVLDYALSKECAVSMTKEIAAVLRSHSQVFQNVRLNLLHWKENEVLVNQVVPISMLQLGRGLENYESLPGNKSLDTLTDTLKRFHARSKLVICLLGTGSAAGAVVLDEERTKKNLQPFLGRKSIFLCVQEDGECVSPEIVMGAEILSKI</sequence>
<gene>
    <name evidence="1" type="ORF">K340107D12_36700</name>
</gene>
<protein>
    <submittedName>
        <fullName evidence="1">Uncharacterized protein</fullName>
    </submittedName>
</protein>
<dbReference type="EMBL" id="BAABZQ010000001">
    <property type="protein sequence ID" value="GAA6500854.1"/>
    <property type="molecule type" value="Genomic_DNA"/>
</dbReference>